<evidence type="ECO:0000313" key="9">
    <source>
        <dbReference type="EMBL" id="RKH63065.1"/>
    </source>
</evidence>
<reference evidence="10" key="1">
    <citation type="submission" date="2018-09" db="EMBL/GenBank/DDBJ databases">
        <authorList>
            <person name="Livingstone P.G."/>
            <person name="Whitworth D.E."/>
        </authorList>
    </citation>
    <scope>NUCLEOTIDE SEQUENCE [LARGE SCALE GENOMIC DNA]</scope>
    <source>
        <strain evidence="10">CA051B</strain>
    </source>
</reference>
<dbReference type="FunFam" id="1.10.1200.10:FF:000016">
    <property type="entry name" value="Non-ribosomal peptide synthase"/>
    <property type="match status" value="1"/>
</dbReference>
<evidence type="ECO:0000256" key="2">
    <source>
        <dbReference type="ARBA" id="ARBA00006432"/>
    </source>
</evidence>
<dbReference type="Proteomes" id="UP000272888">
    <property type="component" value="Unassembled WGS sequence"/>
</dbReference>
<dbReference type="FunFam" id="3.40.50.12780:FF:000012">
    <property type="entry name" value="Non-ribosomal peptide synthetase"/>
    <property type="match status" value="3"/>
</dbReference>
<dbReference type="PROSITE" id="PS50075">
    <property type="entry name" value="CARRIER"/>
    <property type="match status" value="4"/>
</dbReference>
<evidence type="ECO:0000256" key="5">
    <source>
        <dbReference type="ARBA" id="ARBA00022737"/>
    </source>
</evidence>
<feature type="domain" description="Carrier" evidence="8">
    <location>
        <begin position="1636"/>
        <end position="1711"/>
    </location>
</feature>
<name>A0A3A8QA16_9BACT</name>
<dbReference type="FunFam" id="3.30.559.10:FF:000012">
    <property type="entry name" value="Non-ribosomal peptide synthetase"/>
    <property type="match status" value="2"/>
</dbReference>
<dbReference type="PANTHER" id="PTHR45527:SF1">
    <property type="entry name" value="FATTY ACID SYNTHASE"/>
    <property type="match status" value="1"/>
</dbReference>
<dbReference type="GO" id="GO:0031177">
    <property type="term" value="F:phosphopantetheine binding"/>
    <property type="evidence" value="ECO:0007669"/>
    <property type="project" value="InterPro"/>
</dbReference>
<dbReference type="InterPro" id="IPR001242">
    <property type="entry name" value="Condensation_dom"/>
</dbReference>
<dbReference type="Pfam" id="PF00550">
    <property type="entry name" value="PP-binding"/>
    <property type="match status" value="4"/>
</dbReference>
<dbReference type="Pfam" id="PF00501">
    <property type="entry name" value="AMP-binding"/>
    <property type="match status" value="5"/>
</dbReference>
<dbReference type="CDD" id="cd12117">
    <property type="entry name" value="A_NRPS_Srf_like"/>
    <property type="match status" value="1"/>
</dbReference>
<dbReference type="InterPro" id="IPR000873">
    <property type="entry name" value="AMP-dep_synth/lig_dom"/>
</dbReference>
<dbReference type="CDD" id="cd19543">
    <property type="entry name" value="DCL_NRPS"/>
    <property type="match status" value="1"/>
</dbReference>
<gene>
    <name evidence="9" type="ORF">D7V93_09220</name>
</gene>
<dbReference type="FunFam" id="3.40.50.12780:FF:000013">
    <property type="entry name" value="Long-chain-fatty-acid--AMP ligase FadD32"/>
    <property type="match status" value="1"/>
</dbReference>
<keyword evidence="7" id="KW-0443">Lipid metabolism</keyword>
<evidence type="ECO:0000313" key="10">
    <source>
        <dbReference type="Proteomes" id="UP000272888"/>
    </source>
</evidence>
<dbReference type="CDD" id="cd05930">
    <property type="entry name" value="A_NRPS"/>
    <property type="match status" value="2"/>
</dbReference>
<comment type="cofactor">
    <cofactor evidence="1">
        <name>pantetheine 4'-phosphate</name>
        <dbReference type="ChEBI" id="CHEBI:47942"/>
    </cofactor>
</comment>
<dbReference type="SUPFAM" id="SSF56801">
    <property type="entry name" value="Acetyl-CoA synthetase-like"/>
    <property type="match status" value="5"/>
</dbReference>
<keyword evidence="3" id="KW-0596">Phosphopantetheine</keyword>
<dbReference type="NCBIfam" id="NF004282">
    <property type="entry name" value="PRK05691.1"/>
    <property type="match status" value="3"/>
</dbReference>
<dbReference type="GO" id="GO:0006631">
    <property type="term" value="P:fatty acid metabolic process"/>
    <property type="evidence" value="ECO:0007669"/>
    <property type="project" value="UniProtKB-KW"/>
</dbReference>
<dbReference type="Pfam" id="PF00668">
    <property type="entry name" value="Condensation"/>
    <property type="match status" value="5"/>
</dbReference>
<dbReference type="GO" id="GO:0008610">
    <property type="term" value="P:lipid biosynthetic process"/>
    <property type="evidence" value="ECO:0007669"/>
    <property type="project" value="InterPro"/>
</dbReference>
<dbReference type="GO" id="GO:0071766">
    <property type="term" value="P:Actinobacterium-type cell wall biogenesis"/>
    <property type="evidence" value="ECO:0007669"/>
    <property type="project" value="UniProtKB-ARBA"/>
</dbReference>
<keyword evidence="5" id="KW-0677">Repeat</keyword>
<dbReference type="Pfam" id="PF23024">
    <property type="entry name" value="AMP-dom_DIP2-like"/>
    <property type="match status" value="1"/>
</dbReference>
<dbReference type="InterPro" id="IPR040097">
    <property type="entry name" value="FAAL/FAAC"/>
</dbReference>
<dbReference type="Pfam" id="PF13193">
    <property type="entry name" value="AMP-binding_C"/>
    <property type="match status" value="3"/>
</dbReference>
<dbReference type="InterPro" id="IPR042099">
    <property type="entry name" value="ANL_N_sf"/>
</dbReference>
<dbReference type="NCBIfam" id="TIGR01733">
    <property type="entry name" value="AA-adenyl-dom"/>
    <property type="match status" value="3"/>
</dbReference>
<dbReference type="SMART" id="SM01294">
    <property type="entry name" value="PKS_PP_betabranch"/>
    <property type="match status" value="1"/>
</dbReference>
<dbReference type="GO" id="GO:0043041">
    <property type="term" value="P:amino acid activation for nonribosomal peptide biosynthetic process"/>
    <property type="evidence" value="ECO:0007669"/>
    <property type="project" value="TreeGrafter"/>
</dbReference>
<comment type="caution">
    <text evidence="9">The sequence shown here is derived from an EMBL/GenBank/DDBJ whole genome shotgun (WGS) entry which is preliminary data.</text>
</comment>
<dbReference type="GO" id="GO:0005737">
    <property type="term" value="C:cytoplasm"/>
    <property type="evidence" value="ECO:0007669"/>
    <property type="project" value="TreeGrafter"/>
</dbReference>
<dbReference type="GO" id="GO:0072330">
    <property type="term" value="P:monocarboxylic acid biosynthetic process"/>
    <property type="evidence" value="ECO:0007669"/>
    <property type="project" value="UniProtKB-ARBA"/>
</dbReference>
<dbReference type="Gene3D" id="2.30.38.10">
    <property type="entry name" value="Luciferase, Domain 3"/>
    <property type="match status" value="3"/>
</dbReference>
<dbReference type="PANTHER" id="PTHR45527">
    <property type="entry name" value="NONRIBOSOMAL PEPTIDE SYNTHETASE"/>
    <property type="match status" value="1"/>
</dbReference>
<feature type="non-terminal residue" evidence="9">
    <location>
        <position position="4888"/>
    </location>
</feature>
<dbReference type="InterPro" id="IPR009081">
    <property type="entry name" value="PP-bd_ACP"/>
</dbReference>
<dbReference type="PROSITE" id="PS00455">
    <property type="entry name" value="AMP_BINDING"/>
    <property type="match status" value="3"/>
</dbReference>
<dbReference type="InterPro" id="IPR006162">
    <property type="entry name" value="Ppantetheine_attach_site"/>
</dbReference>
<evidence type="ECO:0000256" key="3">
    <source>
        <dbReference type="ARBA" id="ARBA00022450"/>
    </source>
</evidence>
<dbReference type="InterPro" id="IPR036736">
    <property type="entry name" value="ACP-like_sf"/>
</dbReference>
<keyword evidence="4" id="KW-0597">Phosphoprotein</keyword>
<dbReference type="InterPro" id="IPR010060">
    <property type="entry name" value="NRPS_synth"/>
</dbReference>
<evidence type="ECO:0000256" key="7">
    <source>
        <dbReference type="ARBA" id="ARBA00023098"/>
    </source>
</evidence>
<keyword evidence="6" id="KW-0276">Fatty acid metabolism</keyword>
<dbReference type="NCBIfam" id="TIGR01720">
    <property type="entry name" value="NRPS-para261"/>
    <property type="match status" value="1"/>
</dbReference>
<organism evidence="9 10">
    <name type="scientific">Corallococcus llansteffanensis</name>
    <dbReference type="NCBI Taxonomy" id="2316731"/>
    <lineage>
        <taxon>Bacteria</taxon>
        <taxon>Pseudomonadati</taxon>
        <taxon>Myxococcota</taxon>
        <taxon>Myxococcia</taxon>
        <taxon>Myxococcales</taxon>
        <taxon>Cystobacterineae</taxon>
        <taxon>Myxococcaceae</taxon>
        <taxon>Corallococcus</taxon>
    </lineage>
</organism>
<dbReference type="Gene3D" id="3.40.50.980">
    <property type="match status" value="6"/>
</dbReference>
<dbReference type="FunFam" id="1.10.1200.10:FF:000005">
    <property type="entry name" value="Nonribosomal peptide synthetase 1"/>
    <property type="match status" value="2"/>
</dbReference>
<feature type="domain" description="Carrier" evidence="8">
    <location>
        <begin position="581"/>
        <end position="658"/>
    </location>
</feature>
<dbReference type="SUPFAM" id="SSF52777">
    <property type="entry name" value="CoA-dependent acyltransferases"/>
    <property type="match status" value="10"/>
</dbReference>
<dbReference type="CDD" id="cd05931">
    <property type="entry name" value="FAAL"/>
    <property type="match status" value="1"/>
</dbReference>
<dbReference type="InterPro" id="IPR025110">
    <property type="entry name" value="AMP-bd_C"/>
</dbReference>
<dbReference type="NCBIfam" id="NF003417">
    <property type="entry name" value="PRK04813.1"/>
    <property type="match status" value="6"/>
</dbReference>
<evidence type="ECO:0000256" key="6">
    <source>
        <dbReference type="ARBA" id="ARBA00022832"/>
    </source>
</evidence>
<accession>A0A3A8QA16</accession>
<dbReference type="CDD" id="cd19531">
    <property type="entry name" value="LCL_NRPS-like"/>
    <property type="match status" value="3"/>
</dbReference>
<dbReference type="SUPFAM" id="SSF47336">
    <property type="entry name" value="ACP-like"/>
    <property type="match status" value="4"/>
</dbReference>
<dbReference type="Gene3D" id="3.30.559.10">
    <property type="entry name" value="Chloramphenicol acetyltransferase-like domain"/>
    <property type="match status" value="5"/>
</dbReference>
<dbReference type="InterPro" id="IPR023213">
    <property type="entry name" value="CAT-like_dom_sf"/>
</dbReference>
<dbReference type="InterPro" id="IPR020845">
    <property type="entry name" value="AMP-binding_CS"/>
</dbReference>
<dbReference type="InterPro" id="IPR045851">
    <property type="entry name" value="AMP-bd_C_sf"/>
</dbReference>
<dbReference type="Gene3D" id="3.30.559.30">
    <property type="entry name" value="Nonribosomal peptide synthetase, condensation domain"/>
    <property type="match status" value="5"/>
</dbReference>
<dbReference type="FunFam" id="2.30.38.10:FF:000001">
    <property type="entry name" value="Non-ribosomal peptide synthetase PvdI"/>
    <property type="match status" value="3"/>
</dbReference>
<feature type="domain" description="Carrier" evidence="8">
    <location>
        <begin position="3742"/>
        <end position="3816"/>
    </location>
</feature>
<dbReference type="FunFam" id="3.40.50.980:FF:000001">
    <property type="entry name" value="Non-ribosomal peptide synthetase"/>
    <property type="match status" value="3"/>
</dbReference>
<feature type="domain" description="Carrier" evidence="8">
    <location>
        <begin position="2684"/>
        <end position="2759"/>
    </location>
</feature>
<sequence>MQERAATHGDRRLFTFLEDGASEESPLGYAELDLRARRIGAALQQVAAPGERVLLLYPPGLEYVAGFFGCLYAGLVAVPAYPPDPTRLERTLPRLRAIIQDARASVVLTTSFLQSMGESLFEQAPDLAALKWIATDATPEGVEQAWRRPEVTAGSLAFLQYTSGSTGTPKGVMLSHANLLHNLKLISHAFNIRRDSVGVIWLPPYHDMGLIGGILTPLYASIHTALMSPLDFLRRPLHWLQAISRFGGTISGGPNFAFDLCARRITPAEREGLDLSTWEMAFCGAEPIRPETLERFQAAFGPCGFQRRFLYPCYGLAEATLIVSGGVQGTEPRLRTVRSDALEQGRAEPATPDAGDVRHLVGCGQDLPDQRMLVVDPHTRVECPPGTVGEIWVQGPSVARGYWQRPEETAAAFGAQVEGGPEGAFLRTGDLGFLADGELFVTGRRKDLIIIRGRNHYPQDVELTVERSHPALRPGCTAAFALDVDGEERLVVVQEVDPRKLPASPDEVVEAIRHAITDAHALAPHAVVLLEPGSLPKTSSGKIQRHACRDGFRDGSLRAVRTWTEQASAAEDTATVPSPSDAGSDVQGWLRERLATRLRVSSASLDVQAPLTRLGLDSLASAELAHDVERELGVALPLSLLLEAPSVTWLASELSRLRASAPAEAPSSPQVGSPGEAAPLSFAQQRLWFLEQLDPGTPRYHLPAALRLEGPLDAVALEQGLQALVRRHAALRTIIEVRASGPEQRVLPFAPLPLPHVALEGLDSEAREAELRRRLRDEARRPFDLARGPLLRATLFRLEAQSHVLLLVVHHLVADGASLALLGRELAAGYASAVTGQSPALPAPSIQYVDHARWQREARHDAARAEHLAWWRQRLSGAPRALALPTSAVRPGRRGQHGALLPVRLPQTLSEGIRQVARAEAVTPFMVLLAGFQAVLSRWSGQEDVSVGTPVLGRERAGLEGLVGLFINTLVLRTGLSGDPTFRELLERVRATTLGAFAHQGVPFEEVVEAVRPERDTDRAPLFQVMLVLQPDPLPEPGMPGLTVRTLDVDTGTAKYELTLSLTDTADGYVGSLEFDTACFDPTGAARFAEHLRVLLTTAVAEPTRRLSTLPLLTPAEREQVLVTWNATHQALPPEAGLFQRFEAQAARTPDAVAVVAGGTRLTYGELSRRAARLARRLAAEGVGPEQLVGLCTERSVELVVGLLGILRAGGAWLPLDPSYPRKRLGAVLRDSGARVVVSQRTLAGVLPLEDQATLWLEDEADTEQDLGTPALESGHLAYAIYTSGSTGTPKGVLVQQRNVLDFFAAMDERLGTTPGVWLAVTSLSFDISVLELLWTLTRGFSVVLREDGWDPSQLAARMREHGVTHLQCTPSFARALLQSPEATAALPGLRTFLVGGEALPAPLAEGLRRLVPDVLNMYGPTETTVWSSTHRVRDAEDATVSIGTPIANTRFYILDANLQPVPVGVAGELYIAGSGVVRGYLGRPALTAERFLPEPFGSDPGARMYRTGDLARWHGDGTVDFLGRVDFQVKVRGHRIELGEVEAALSRHPALAAVVATVRTLAGEPSLVAYVTARPGHAVDTGVLRDFLRDRLPEFLVPSVFMTLDALPLTPNGKVDRQALPAPLQERPRGRDFVAPRSDVEARLAAAWAELLGVERVGLHDDFFELGGHSLLATRLVSRVRDLFQVDVPLRRLFEQPTVAGVSACIEAGLQRGERSTAAPPGPRHRTGPLPLSSAQQRLWFQDRLAPGSALYTLPGALRLHGPLDVAVLERCLTEVVRRHEALRTSFPEGADGPVQHIAPPSPVRLPLHDLESLDAAAREAEVARRSAEEAARPFDLAHGPVLRTVLLRLSATEHVLLVALHHIAADGWSIGVLVRELAALHDAFSQGLPSPLPELPLQYGDYTLWQHEQLQGDVLESRVAYWRQELAGTTALHLPTDFPRPSAQAFHGARQPVHLPLTLVERLKAVGQTEGASLFMGVLAAWQVLLHRSSGQTDFCVGAPVAGRQHSELEGLIGLFINTLVLRSRVDPRASFRELLRQTREATLGAYAHQDLPFEKLVDVLRVPRDPSRSPLFQVMFALENTPRASLETQGLTLTLTEQALDTAKYDLTLSLAEDATGLTGYLEYDTALFTAGTAARLAEHLHTLLEGLVAAPGQPVADLPMLRPDALHRLLVDWNDTGAALPASPVHAQFAAQAARTPDALALDFEGQIVTYGELGARSNQLADFLREQGVGPEVRVALCVERSPEWVVGMLGILKAGGAFVPLDPALPLQRLDFLLEDSAASLVLTSRSLSDRFTAHGVRVVCLDTEAAGLAQRSTRAPDVAVHPEHLAYVIYTSGSTGRPKGTLLVHRGLGNTALAAVKAHGFRPDSRVLQFASAGFDASVCEVFATLLAGATLVLAPRERLLPDAPLRTLLEAQRISAVTLTPSVLALLSPQGLPRLETVISAGEALPGEVARRWSQGRTLLNAYGPTEVTVCATITRQPVTPERVTLGQPWANVRVYVLDVFLRPVPEGVGGELFVAGPGVARGYLGQPGLTAERFVPDPFHPEPGGRMYRTGDRVRWSADGQLEYLGRMDAQVKLRGFRVEPGEVEAVLRSHPDVREAVVLVREDAPAEPRLVAYVTQRAPTPVPEMRAFLAARLPEYLVPSAFVVLDVLPLSASGKVDASALPSPEAVVVAPTAAPATPTEALVAGIWAEVLRQPAVDPHRSFFEQGGHSLLATQVMTRLRSRLGVELPLRELFESPTVVTLARAVDAAQRSGTEAQAPALDRSSRKEALPLSFAQQRLWFLDQLEPGSAAYNTLAALRIEGALDPRALERAFQFLTQRHEALRTTFREDAAGGVQCIAPEVSVPLTRVDLTGLPEAEREAEGRKRLDAESLKPFDLVLGPLLRTHLFQHSDRHHVLLLTMHHIVSDGWSMGVLVREVVALYEAFLEGRASPLPELPLQYADYAVWQRGWMQGEVLEKQLAWWRQELTGAPHALELPTDHARPEVQGFQGASVPVRLPRALSDAVKALAWREHATPYMVLLSAYAVLLGRYAGQDDVSIGCPIAGRGRQELEGLIGFFVNTLVLRTRLSEAPSFRALLAQVRETTLGAYAHQDVPFEKLVEELRPQRSLDRAPLIQTLLILQNAPMPTLAVGGARLELLEVEGRTTRFELTLNLTETEDGFQGTFDYGTELFKAATVERMAAHFQVLLEEAVARPEQRLSRLPLLTAPERQRLLVDWNDTRSDYPRDASIVDVFAEQVAKHRDAVALEFGDQTLTYGALDERANQLAWHLRERGVVAEERVALCVERSLELVVALLGILKAGGVYVPLDAGYPRERLVHMVSQARARVLVTTRDVSARLGDLAVPEVLLDAHADVLARKPTHAPDSGVAGEHLAYIDFTSGTTGGPKGVCITHGSVLRTVRGVDYAHLSGETYLLIAPITFDASTLEVWGPLLNGGRLVVYPPRPPGDPRELAEVLTRHGVTLLHLTAGLFSQMVDAHLEGLAGVRQLLTGGDVVSPPHVQKVLESLRIPVTACYGPTEGTLFTSCWRMETVAQAGAPVPIGRPLGNTRVYVLGADLEPEPVGLQGELYVAGDGLARGYLEQPGLTAERFIPDPFSATPGARLYRTGDLVRWREDGVLEFVGRRDTQVKVRGFRVEPGEVESALRSHPDVREAVVVAREDVPGVKRLVGYVVGPAADALPALRTSLQERLPEYMVPAALMALEALPLTSNGKVDRRALPAPESRPELPQRYVAPRTPLEARLADVWAKVLGLTSVGVEDNFFALGGDSISSLQVVARARQAGLRVTPKQLFQHQTVALLAQVVDADGGARDTDAVVEGPVTLTPVQRAFFEEAREQPHHFNQSLLLVLKEPVEPAHLEQALQALTAHHDALRLRFTQVDGVWTQAHHAGPGPALRLERVDLSQVSEPGLPAALEAACARVQGSLDLSEGLLLRAALFDCGPDRQARLLLAIHHLAVDAVSWRILLEDLETACVQLGQGQPVTLPPKSTSFQTWARRLGEYAGSDAVRAEAPHWRSLGATPYPPLRVDLPSGINTVESAAEVSVELDAEQTRLLFQEVPGAYRARPDEVLLAALAASLARHAGQPFVAVELEGHGREDVLADLDVSRTVGWFTSTHPVAITVSANASPGELLRAVRDTVRQMPGRGLGYGLLRYLGSAELSASLGALPRPQVAFNYLGQWDATAQGSKHFARAPEGTGPLHAPGALRSHVLEVGALVLEGTLRVSFTYSRALHRPETVEALAHGVVGTLHALIAGRASDDASRVTPGDFPLARLTPDRLAALHARIPELEDVYPLSPMQQGILFHALLEPSATAYLVQSSIDVASALDVAALRGAWQALMDRHPILRTSFLWEGLEEPLQVVWRSTPLPWVEHDWRHLTPEAREQELQALLEADRARGFVLSEAPLMRLFLVRLGDSAHRLIWTQHHLLLDGWSLGFVFQELLGTYESLRRKEPPAPTARPPFRDYIAWLREQPLAQAESFWREALQGFSTPTPLPVGAPPSANRVGMDEHRLLLSTEDTAALQAFTRQHQLTLNTLVRAAWALLLDRHGGGDDVLFGVTVAGRPPELPGADRMMGLFINSVPARIRLPADAAVVPWLKQLQDAQQRTLAHEHVPLVRIQGWSEVPRGTPLFDSLLVFENYPLDAALQRAGGPLDVRAVESFDHTHYPLTLGVFPGTRLALRLSYMRARYDAGTVERLVEQLRLALRSLTSGTARRLADVSLLSNEDRHRLLRAWNDTRTDWDAEAVVTALFEARVARTPDATALSFEGQHLTYAELDRRANQLAWHLRERGVGADVLVGLSVERSLDLVVGMLGILKAGGAYVPLDPTLPQERLAFMMESAGLMLLVTRDAIADQLPSRGEQLICLDSDAARIATAPST</sequence>
<dbReference type="EMBL" id="RAWB01000069">
    <property type="protein sequence ID" value="RKH63065.1"/>
    <property type="molecule type" value="Genomic_DNA"/>
</dbReference>
<proteinExistence type="inferred from homology"/>
<dbReference type="FunFam" id="3.30.300.30:FF:000010">
    <property type="entry name" value="Enterobactin synthetase component F"/>
    <property type="match status" value="2"/>
</dbReference>
<dbReference type="CDD" id="cd19534">
    <property type="entry name" value="E_NRPS"/>
    <property type="match status" value="1"/>
</dbReference>
<protein>
    <submittedName>
        <fullName evidence="9">Amino acid adenylation domain-containing protein</fullName>
    </submittedName>
</protein>
<dbReference type="InterPro" id="IPR010071">
    <property type="entry name" value="AA_adenyl_dom"/>
</dbReference>
<dbReference type="Gene3D" id="3.30.300.30">
    <property type="match status" value="4"/>
</dbReference>
<keyword evidence="10" id="KW-1185">Reference proteome</keyword>
<dbReference type="Gene3D" id="3.40.50.12780">
    <property type="entry name" value="N-terminal domain of ligase-like"/>
    <property type="match status" value="2"/>
</dbReference>
<dbReference type="Gene3D" id="1.10.1200.10">
    <property type="entry name" value="ACP-like"/>
    <property type="match status" value="4"/>
</dbReference>
<dbReference type="PROSITE" id="PS00012">
    <property type="entry name" value="PHOSPHOPANTETHEINE"/>
    <property type="match status" value="3"/>
</dbReference>
<dbReference type="GO" id="GO:0044550">
    <property type="term" value="P:secondary metabolite biosynthetic process"/>
    <property type="evidence" value="ECO:0007669"/>
    <property type="project" value="UniProtKB-ARBA"/>
</dbReference>
<comment type="similarity">
    <text evidence="2">Belongs to the ATP-dependent AMP-binding enzyme family.</text>
</comment>
<evidence type="ECO:0000256" key="1">
    <source>
        <dbReference type="ARBA" id="ARBA00001957"/>
    </source>
</evidence>
<dbReference type="InterPro" id="IPR020806">
    <property type="entry name" value="PKS_PP-bd"/>
</dbReference>
<evidence type="ECO:0000256" key="4">
    <source>
        <dbReference type="ARBA" id="ARBA00022553"/>
    </source>
</evidence>
<evidence type="ECO:0000259" key="8">
    <source>
        <dbReference type="PROSITE" id="PS50075"/>
    </source>
</evidence>
<dbReference type="GO" id="GO:0003824">
    <property type="term" value="F:catalytic activity"/>
    <property type="evidence" value="ECO:0007669"/>
    <property type="project" value="InterPro"/>
</dbReference>
<dbReference type="SMART" id="SM00823">
    <property type="entry name" value="PKS_PP"/>
    <property type="match status" value="4"/>
</dbReference>